<dbReference type="PANTHER" id="PTHR34273:SF2">
    <property type="entry name" value="METHYLTHIORIBOSE KINASE"/>
    <property type="match status" value="1"/>
</dbReference>
<dbReference type="GO" id="GO:0004672">
    <property type="term" value="F:protein kinase activity"/>
    <property type="evidence" value="ECO:0007669"/>
    <property type="project" value="InterPro"/>
</dbReference>
<name>A0A844YW72_9SPHN</name>
<dbReference type="EMBL" id="WTYV01000003">
    <property type="protein sequence ID" value="MXO71799.1"/>
    <property type="molecule type" value="Genomic_DNA"/>
</dbReference>
<comment type="similarity">
    <text evidence="1">Belongs to the methylthioribose kinase family.</text>
</comment>
<dbReference type="Gene3D" id="3.30.200.20">
    <property type="entry name" value="Phosphorylase Kinase, domain 1"/>
    <property type="match status" value="1"/>
</dbReference>
<protein>
    <submittedName>
        <fullName evidence="7">Phosphotransferase</fullName>
    </submittedName>
</protein>
<organism evidence="7 8">
    <name type="scientific">Alteraurantiacibacter buctensis</name>
    <dbReference type="NCBI Taxonomy" id="1503981"/>
    <lineage>
        <taxon>Bacteria</taxon>
        <taxon>Pseudomonadati</taxon>
        <taxon>Pseudomonadota</taxon>
        <taxon>Alphaproteobacteria</taxon>
        <taxon>Sphingomonadales</taxon>
        <taxon>Erythrobacteraceae</taxon>
        <taxon>Alteraurantiacibacter</taxon>
    </lineage>
</organism>
<reference evidence="7 8" key="1">
    <citation type="submission" date="2019-12" db="EMBL/GenBank/DDBJ databases">
        <title>Genomic-based taxomic classification of the family Erythrobacteraceae.</title>
        <authorList>
            <person name="Xu L."/>
        </authorList>
    </citation>
    <scope>NUCLEOTIDE SEQUENCE [LARGE SCALE GENOMIC DNA]</scope>
    <source>
        <strain evidence="7 8">M0322</strain>
    </source>
</reference>
<sequence length="336" mass="36814">MIEPSSELVDFLHRTGLADQEDQGIWTPLAGGVSSDIWKVSTQSGDYCVKRALAQLKVAGDWKAPVERNATEWAFLEVGCRIAPGSIPKPIAHDPVAGLFAMEWFPPDRFGLWKSRLLAGRVDPAFAASVGDLLGRIHAATADDGELATRFATDTSFYALRLEPYFLAAAERNPQVAPQLRLLADRTAKTRRVLVHGDVSPKNILVGPRQPVLLDAEVAWFGDPAFDLAFCLNHLVIKRRILPEWASSIDQALDDLTASYLGLVDWEDPAAVAARAARLLPALALARIDGKSPVEYLSRDQQADLRRSCVDAILADADDLNQARLLLVAQTNRHAR</sequence>
<dbReference type="Pfam" id="PF01636">
    <property type="entry name" value="APH"/>
    <property type="match status" value="1"/>
</dbReference>
<evidence type="ECO:0000259" key="6">
    <source>
        <dbReference type="Pfam" id="PF01636"/>
    </source>
</evidence>
<evidence type="ECO:0000256" key="3">
    <source>
        <dbReference type="ARBA" id="ARBA00022741"/>
    </source>
</evidence>
<feature type="domain" description="Aminoglycoside phosphotransferase" evidence="6">
    <location>
        <begin position="26"/>
        <end position="252"/>
    </location>
</feature>
<comment type="caution">
    <text evidence="7">The sequence shown here is derived from an EMBL/GenBank/DDBJ whole genome shotgun (WGS) entry which is preliminary data.</text>
</comment>
<accession>A0A844YW72</accession>
<dbReference type="GO" id="GO:0005524">
    <property type="term" value="F:ATP binding"/>
    <property type="evidence" value="ECO:0007669"/>
    <property type="project" value="UniProtKB-KW"/>
</dbReference>
<dbReference type="RefSeq" id="WP_160771754.1">
    <property type="nucleotide sequence ID" value="NZ_WTYV01000003.1"/>
</dbReference>
<keyword evidence="4" id="KW-0418">Kinase</keyword>
<keyword evidence="2 7" id="KW-0808">Transferase</keyword>
<dbReference type="OrthoDB" id="3806873at2"/>
<dbReference type="PROSITE" id="PS00109">
    <property type="entry name" value="PROTEIN_KINASE_TYR"/>
    <property type="match status" value="1"/>
</dbReference>
<evidence type="ECO:0000256" key="4">
    <source>
        <dbReference type="ARBA" id="ARBA00022777"/>
    </source>
</evidence>
<dbReference type="AlphaFoldDB" id="A0A844YW72"/>
<evidence type="ECO:0000313" key="8">
    <source>
        <dbReference type="Proteomes" id="UP000466966"/>
    </source>
</evidence>
<evidence type="ECO:0000256" key="2">
    <source>
        <dbReference type="ARBA" id="ARBA00022679"/>
    </source>
</evidence>
<dbReference type="Gene3D" id="3.90.1200.10">
    <property type="match status" value="1"/>
</dbReference>
<dbReference type="PANTHER" id="PTHR34273">
    <property type="entry name" value="METHYLTHIORIBOSE KINASE"/>
    <property type="match status" value="1"/>
</dbReference>
<dbReference type="InterPro" id="IPR002575">
    <property type="entry name" value="Aminoglycoside_PTrfase"/>
</dbReference>
<keyword evidence="3" id="KW-0547">Nucleotide-binding</keyword>
<evidence type="ECO:0000256" key="1">
    <source>
        <dbReference type="ARBA" id="ARBA00010165"/>
    </source>
</evidence>
<proteinExistence type="inferred from homology"/>
<evidence type="ECO:0000313" key="7">
    <source>
        <dbReference type="EMBL" id="MXO71799.1"/>
    </source>
</evidence>
<keyword evidence="8" id="KW-1185">Reference proteome</keyword>
<dbReference type="InterPro" id="IPR008266">
    <property type="entry name" value="Tyr_kinase_AS"/>
</dbReference>
<dbReference type="SUPFAM" id="SSF56112">
    <property type="entry name" value="Protein kinase-like (PK-like)"/>
    <property type="match status" value="1"/>
</dbReference>
<keyword evidence="5" id="KW-0067">ATP-binding</keyword>
<gene>
    <name evidence="7" type="ORF">GRI99_09125</name>
</gene>
<dbReference type="InterPro" id="IPR011009">
    <property type="entry name" value="Kinase-like_dom_sf"/>
</dbReference>
<evidence type="ECO:0000256" key="5">
    <source>
        <dbReference type="ARBA" id="ARBA00022840"/>
    </source>
</evidence>
<dbReference type="Proteomes" id="UP000466966">
    <property type="component" value="Unassembled WGS sequence"/>
</dbReference>